<dbReference type="OrthoDB" id="9815425at2"/>
<dbReference type="InterPro" id="IPR050466">
    <property type="entry name" value="Carboxylest/Gibb_receptor"/>
</dbReference>
<dbReference type="AlphaFoldDB" id="A0A239WLY4"/>
<dbReference type="KEGG" id="saco:SAME_00442"/>
<dbReference type="GO" id="GO:0016787">
    <property type="term" value="F:hydrolase activity"/>
    <property type="evidence" value="ECO:0007669"/>
    <property type="project" value="UniProtKB-KW"/>
</dbReference>
<dbReference type="Gene3D" id="3.40.50.1820">
    <property type="entry name" value="alpha/beta hydrolase"/>
    <property type="match status" value="1"/>
</dbReference>
<dbReference type="EMBL" id="LT906454">
    <property type="protein sequence ID" value="SNV35100.1"/>
    <property type="molecule type" value="Genomic_DNA"/>
</dbReference>
<reference evidence="2 3" key="1">
    <citation type="submission" date="2017-06" db="EMBL/GenBank/DDBJ databases">
        <authorList>
            <consortium name="Pathogen Informatics"/>
        </authorList>
    </citation>
    <scope>NUCLEOTIDE SEQUENCE [LARGE SCALE GENOMIC DNA]</scope>
    <source>
        <strain evidence="2 3">NCTC11291</strain>
    </source>
</reference>
<protein>
    <submittedName>
        <fullName evidence="2">Alpha/beta hydrolase fold</fullName>
    </submittedName>
</protein>
<name>A0A239WLY4_STRAI</name>
<organism evidence="2 3">
    <name type="scientific">Streptococcus acidominimus</name>
    <dbReference type="NCBI Taxonomy" id="1326"/>
    <lineage>
        <taxon>Bacteria</taxon>
        <taxon>Bacillati</taxon>
        <taxon>Bacillota</taxon>
        <taxon>Bacilli</taxon>
        <taxon>Lactobacillales</taxon>
        <taxon>Streptococcaceae</taxon>
        <taxon>Streptococcus</taxon>
    </lineage>
</organism>
<dbReference type="PANTHER" id="PTHR23024:SF24">
    <property type="entry name" value="ALPHA_BETA HYDROLASE FOLD-3 DOMAIN-CONTAINING PROTEIN"/>
    <property type="match status" value="1"/>
</dbReference>
<keyword evidence="2" id="KW-0378">Hydrolase</keyword>
<dbReference type="Pfam" id="PF07859">
    <property type="entry name" value="Abhydrolase_3"/>
    <property type="match status" value="1"/>
</dbReference>
<accession>A0A239WLY4</accession>
<evidence type="ECO:0000313" key="3">
    <source>
        <dbReference type="Proteomes" id="UP000215144"/>
    </source>
</evidence>
<dbReference type="RefSeq" id="WP_095121784.1">
    <property type="nucleotide sequence ID" value="NZ_LT906454.1"/>
</dbReference>
<evidence type="ECO:0000259" key="1">
    <source>
        <dbReference type="Pfam" id="PF07859"/>
    </source>
</evidence>
<sequence>MLTEKIILPNQTECIIYSENKESQQTNPIAIYFHGGGLIYGSKNDLPHSLIKTFLKKGINIISIDYFLAPNSSISTIIKDTFTTVDILIHQLFPNQSYLLIGRSSGSFLMFQTMQLIIQNGVRFPSRLINFYGYANLEHLHKHQNIFPSDEFKNFDFELPIKDDPTFERFILYKEALDSQSLNSLLNLTANDSKKFIITDDILQQFPPSFHTASTTDKEVPFLNSKNLSKKIPNSLLVPVYYLEHDFLKVNHPEVAKVFLSLEEWLDSVF</sequence>
<dbReference type="PANTHER" id="PTHR23024">
    <property type="entry name" value="ARYLACETAMIDE DEACETYLASE"/>
    <property type="match status" value="1"/>
</dbReference>
<feature type="domain" description="Alpha/beta hydrolase fold-3" evidence="1">
    <location>
        <begin position="31"/>
        <end position="183"/>
    </location>
</feature>
<gene>
    <name evidence="2" type="ORF">SAMEA4504048_00442</name>
</gene>
<dbReference type="InterPro" id="IPR013094">
    <property type="entry name" value="AB_hydrolase_3"/>
</dbReference>
<evidence type="ECO:0000313" key="2">
    <source>
        <dbReference type="EMBL" id="SNV35100.1"/>
    </source>
</evidence>
<dbReference type="SUPFAM" id="SSF53474">
    <property type="entry name" value="alpha/beta-Hydrolases"/>
    <property type="match status" value="1"/>
</dbReference>
<dbReference type="Proteomes" id="UP000215144">
    <property type="component" value="Chromosome 1"/>
</dbReference>
<dbReference type="InterPro" id="IPR029058">
    <property type="entry name" value="AB_hydrolase_fold"/>
</dbReference>
<proteinExistence type="predicted"/>